<dbReference type="InterPro" id="IPR014748">
    <property type="entry name" value="Enoyl-CoA_hydra_C"/>
</dbReference>
<dbReference type="InterPro" id="IPR051683">
    <property type="entry name" value="Enoyl-CoA_Hydratase/Isomerase"/>
</dbReference>
<reference evidence="2" key="2">
    <citation type="submission" date="2022-08" db="EMBL/GenBank/DDBJ databases">
        <authorList>
            <person name="Dong C."/>
        </authorList>
    </citation>
    <scope>NUCLEOTIDE SEQUENCE</scope>
    <source>
        <strain evidence="2">59MF3M-4</strain>
    </source>
</reference>
<dbReference type="SUPFAM" id="SSF52096">
    <property type="entry name" value="ClpP/crotonase"/>
    <property type="match status" value="1"/>
</dbReference>
<dbReference type="FunFam" id="3.90.226.10:FF:000066">
    <property type="entry name" value="Enoyl-CoA hydratase"/>
    <property type="match status" value="1"/>
</dbReference>
<gene>
    <name evidence="2" type="ORF">NYR02_09105</name>
</gene>
<dbReference type="GO" id="GO:0003824">
    <property type="term" value="F:catalytic activity"/>
    <property type="evidence" value="ECO:0007669"/>
    <property type="project" value="UniProtKB-ARBA"/>
</dbReference>
<dbReference type="InterPro" id="IPR001753">
    <property type="entry name" value="Enoyl-CoA_hydra/iso"/>
</dbReference>
<dbReference type="Gene3D" id="1.10.12.10">
    <property type="entry name" value="Lyase 2-enoyl-coa Hydratase, Chain A, domain 2"/>
    <property type="match status" value="1"/>
</dbReference>
<comment type="caution">
    <text evidence="2">The sequence shown here is derived from an EMBL/GenBank/DDBJ whole genome shotgun (WGS) entry which is preliminary data.</text>
</comment>
<dbReference type="RefSeq" id="WP_260976049.1">
    <property type="nucleotide sequence ID" value="NZ_JAOANI010000015.1"/>
</dbReference>
<dbReference type="PANTHER" id="PTHR42964:SF1">
    <property type="entry name" value="POLYKETIDE BIOSYNTHESIS ENOYL-COA HYDRATASE PKSH-RELATED"/>
    <property type="match status" value="1"/>
</dbReference>
<evidence type="ECO:0000256" key="1">
    <source>
        <dbReference type="ARBA" id="ARBA00005254"/>
    </source>
</evidence>
<dbReference type="CDD" id="cd06558">
    <property type="entry name" value="crotonase-like"/>
    <property type="match status" value="1"/>
</dbReference>
<comment type="similarity">
    <text evidence="1">Belongs to the enoyl-CoA hydratase/isomerase family.</text>
</comment>
<keyword evidence="3" id="KW-1185">Reference proteome</keyword>
<accession>A0A9X3AGB6</accession>
<dbReference type="InterPro" id="IPR029045">
    <property type="entry name" value="ClpP/crotonase-like_dom_sf"/>
</dbReference>
<organism evidence="2 3">
    <name type="scientific">Thalassolituus pacificus</name>
    <dbReference type="NCBI Taxonomy" id="2975440"/>
    <lineage>
        <taxon>Bacteria</taxon>
        <taxon>Pseudomonadati</taxon>
        <taxon>Pseudomonadota</taxon>
        <taxon>Gammaproteobacteria</taxon>
        <taxon>Oceanospirillales</taxon>
        <taxon>Oceanospirillaceae</taxon>
        <taxon>Thalassolituus</taxon>
    </lineage>
</organism>
<proteinExistence type="inferred from homology"/>
<reference evidence="2" key="1">
    <citation type="journal article" date="2022" name="Front. Microbiol.">
        <title>Genome-based taxonomic rearrangement of Oceanobacter-related bacteria including the description of Thalassolituus hydrocarbonoclasticus sp. nov. and Thalassolituus pacificus sp. nov. and emended description of the genus Thalassolituus.</title>
        <authorList>
            <person name="Dong C."/>
            <person name="Wei L."/>
            <person name="Wang J."/>
            <person name="Lai Q."/>
            <person name="Huang Z."/>
            <person name="Shao Z."/>
        </authorList>
    </citation>
    <scope>NUCLEOTIDE SEQUENCE</scope>
    <source>
        <strain evidence="2">59MF3M-4</strain>
    </source>
</reference>
<dbReference type="Pfam" id="PF00378">
    <property type="entry name" value="ECH_1"/>
    <property type="match status" value="1"/>
</dbReference>
<dbReference type="Proteomes" id="UP001147830">
    <property type="component" value="Unassembled WGS sequence"/>
</dbReference>
<dbReference type="Gene3D" id="3.90.226.10">
    <property type="entry name" value="2-enoyl-CoA Hydratase, Chain A, domain 1"/>
    <property type="match status" value="1"/>
</dbReference>
<sequence>MLELAIHQGVATLSLDRPELGNAFNAELIAGLRAQLAVLATEPAVRVLVLAGQGKHFCTGADLNWMKAQKDASEAENHADALQLAGLLQDLNDFPKPTIARVQGAAFGGALGLICCCDMAVAADNARFCLSEVKLGLSPATISPYVLAAMGARQARRYFLTAELIDAPTAQALQLVHEVVPAEQLDEQVQRWCQALLANGPQALAATKALIAQQSSPLTEQLKEQTSALIARLRVSAEGQEGLSAFLQKRAPTYAQEAAHD</sequence>
<dbReference type="PANTHER" id="PTHR42964">
    <property type="entry name" value="ENOYL-COA HYDRATASE"/>
    <property type="match status" value="1"/>
</dbReference>
<evidence type="ECO:0000313" key="2">
    <source>
        <dbReference type="EMBL" id="MCT7359177.1"/>
    </source>
</evidence>
<dbReference type="AlphaFoldDB" id="A0A9X3AGB6"/>
<evidence type="ECO:0000313" key="3">
    <source>
        <dbReference type="Proteomes" id="UP001147830"/>
    </source>
</evidence>
<dbReference type="GO" id="GO:0008300">
    <property type="term" value="P:isoprenoid catabolic process"/>
    <property type="evidence" value="ECO:0007669"/>
    <property type="project" value="TreeGrafter"/>
</dbReference>
<dbReference type="EMBL" id="JAOANI010000015">
    <property type="protein sequence ID" value="MCT7359177.1"/>
    <property type="molecule type" value="Genomic_DNA"/>
</dbReference>
<protein>
    <submittedName>
        <fullName evidence="2">Enoyl-CoA hydratase-related protein</fullName>
    </submittedName>
</protein>
<name>A0A9X3AGB6_9GAMM</name>